<dbReference type="InterPro" id="IPR052058">
    <property type="entry name" value="Alcohol_O-acetyltransferase"/>
</dbReference>
<evidence type="ECO:0008006" key="4">
    <source>
        <dbReference type="Google" id="ProtNLM"/>
    </source>
</evidence>
<feature type="region of interest" description="Disordered" evidence="1">
    <location>
        <begin position="177"/>
        <end position="196"/>
    </location>
</feature>
<dbReference type="PANTHER" id="PTHR28037:SF1">
    <property type="entry name" value="ALCOHOL O-ACETYLTRANSFERASE 1-RELATED"/>
    <property type="match status" value="1"/>
</dbReference>
<dbReference type="InterPro" id="IPR023213">
    <property type="entry name" value="CAT-like_dom_sf"/>
</dbReference>
<evidence type="ECO:0000313" key="3">
    <source>
        <dbReference type="Proteomes" id="UP000800094"/>
    </source>
</evidence>
<dbReference type="GeneID" id="54579119"/>
<gene>
    <name evidence="2" type="ORF">BU26DRAFT_483013</name>
</gene>
<name>A0A6A6IHV8_9PLEO</name>
<sequence length="471" mass="51034">MSDVRQLQKLRPLGKLEQLSGACHHLGFYHNVGLSAHYHLSDSSSVSDVRSLIYAALTDVIRKHSILSAIPVDEDSPDAYFARLPSIDLTRSVFFITRSQPATVGGEDPELDAILQEQHNTNFKSEYGTLPFWRLLVLQDPGVEKDFTASFIFHHSIGDGVAGLIFHKEFHTALETASSSSVSRGPSTTEVATPNDITLLPPLEELHPLPINENPANPPTVGLKEWTGNPIRAPCITHYRSLYLSPSSSKAFVQECKKNSLSLTAVLPSVIAAVLFNILPPTVEALTCIVPVNLRPWLKLPRSVADDAIGTFIDAFKVQLRRTDHSIDDQNPTLVLPAAWETSKEITKYLTGNLSPSGEPYTAVAIFKSIPDVSIVFNSTLGKDRDAAFEVSNLGAFAGSAKSGANFQWQVGRATFSRSSVVSGSAVTMSIVSGGDGGLTIGFSWQEGVVENAVVDRLVGGVRQYFEAANH</sequence>
<dbReference type="Gene3D" id="3.30.559.10">
    <property type="entry name" value="Chloramphenicol acetyltransferase-like domain"/>
    <property type="match status" value="1"/>
</dbReference>
<evidence type="ECO:0000313" key="2">
    <source>
        <dbReference type="EMBL" id="KAF2250154.1"/>
    </source>
</evidence>
<dbReference type="OrthoDB" id="2150604at2759"/>
<dbReference type="Pfam" id="PF07247">
    <property type="entry name" value="AATase"/>
    <property type="match status" value="2"/>
</dbReference>
<proteinExistence type="predicted"/>
<feature type="compositionally biased region" description="Polar residues" evidence="1">
    <location>
        <begin position="184"/>
        <end position="196"/>
    </location>
</feature>
<reference evidence="2" key="1">
    <citation type="journal article" date="2020" name="Stud. Mycol.">
        <title>101 Dothideomycetes genomes: a test case for predicting lifestyles and emergence of pathogens.</title>
        <authorList>
            <person name="Haridas S."/>
            <person name="Albert R."/>
            <person name="Binder M."/>
            <person name="Bloem J."/>
            <person name="Labutti K."/>
            <person name="Salamov A."/>
            <person name="Andreopoulos B."/>
            <person name="Baker S."/>
            <person name="Barry K."/>
            <person name="Bills G."/>
            <person name="Bluhm B."/>
            <person name="Cannon C."/>
            <person name="Castanera R."/>
            <person name="Culley D."/>
            <person name="Daum C."/>
            <person name="Ezra D."/>
            <person name="Gonzalez J."/>
            <person name="Henrissat B."/>
            <person name="Kuo A."/>
            <person name="Liang C."/>
            <person name="Lipzen A."/>
            <person name="Lutzoni F."/>
            <person name="Magnuson J."/>
            <person name="Mondo S."/>
            <person name="Nolan M."/>
            <person name="Ohm R."/>
            <person name="Pangilinan J."/>
            <person name="Park H.-J."/>
            <person name="Ramirez L."/>
            <person name="Alfaro M."/>
            <person name="Sun H."/>
            <person name="Tritt A."/>
            <person name="Yoshinaga Y."/>
            <person name="Zwiers L.-H."/>
            <person name="Turgeon B."/>
            <person name="Goodwin S."/>
            <person name="Spatafora J."/>
            <person name="Crous P."/>
            <person name="Grigoriev I."/>
        </authorList>
    </citation>
    <scope>NUCLEOTIDE SEQUENCE</scope>
    <source>
        <strain evidence="2">CBS 122368</strain>
    </source>
</reference>
<dbReference type="Proteomes" id="UP000800094">
    <property type="component" value="Unassembled WGS sequence"/>
</dbReference>
<dbReference type="AlphaFoldDB" id="A0A6A6IHV8"/>
<dbReference type="SUPFAM" id="SSF52777">
    <property type="entry name" value="CoA-dependent acyltransferases"/>
    <property type="match status" value="2"/>
</dbReference>
<accession>A0A6A6IHV8</accession>
<protein>
    <recommendedName>
        <fullName evidence="4">Alcohol acetyltransferase</fullName>
    </recommendedName>
</protein>
<evidence type="ECO:0000256" key="1">
    <source>
        <dbReference type="SAM" id="MobiDB-lite"/>
    </source>
</evidence>
<dbReference type="PANTHER" id="PTHR28037">
    <property type="entry name" value="ALCOHOL O-ACETYLTRANSFERASE 1-RELATED"/>
    <property type="match status" value="1"/>
</dbReference>
<dbReference type="GO" id="GO:0008080">
    <property type="term" value="F:N-acetyltransferase activity"/>
    <property type="evidence" value="ECO:0007669"/>
    <property type="project" value="TreeGrafter"/>
</dbReference>
<dbReference type="InterPro" id="IPR010828">
    <property type="entry name" value="Atf2/Sli1-like"/>
</dbReference>
<organism evidence="2 3">
    <name type="scientific">Trematosphaeria pertusa</name>
    <dbReference type="NCBI Taxonomy" id="390896"/>
    <lineage>
        <taxon>Eukaryota</taxon>
        <taxon>Fungi</taxon>
        <taxon>Dikarya</taxon>
        <taxon>Ascomycota</taxon>
        <taxon>Pezizomycotina</taxon>
        <taxon>Dothideomycetes</taxon>
        <taxon>Pleosporomycetidae</taxon>
        <taxon>Pleosporales</taxon>
        <taxon>Massarineae</taxon>
        <taxon>Trematosphaeriaceae</taxon>
        <taxon>Trematosphaeria</taxon>
    </lineage>
</organism>
<keyword evidence="3" id="KW-1185">Reference proteome</keyword>
<dbReference type="EMBL" id="ML987194">
    <property type="protein sequence ID" value="KAF2250154.1"/>
    <property type="molecule type" value="Genomic_DNA"/>
</dbReference>
<dbReference type="RefSeq" id="XP_033685158.1">
    <property type="nucleotide sequence ID" value="XM_033825789.1"/>
</dbReference>